<dbReference type="AlphaFoldDB" id="A0A4S1CG78"/>
<evidence type="ECO:0000313" key="2">
    <source>
        <dbReference type="EMBL" id="TGU72578.1"/>
    </source>
</evidence>
<gene>
    <name evidence="2" type="ORF">E4633_09755</name>
</gene>
<dbReference type="Pfam" id="PF01370">
    <property type="entry name" value="Epimerase"/>
    <property type="match status" value="1"/>
</dbReference>
<accession>A0A4S1CG78</accession>
<evidence type="ECO:0000313" key="3">
    <source>
        <dbReference type="Proteomes" id="UP000306416"/>
    </source>
</evidence>
<dbReference type="GO" id="GO:0004029">
    <property type="term" value="F:aldehyde dehydrogenase (NAD+) activity"/>
    <property type="evidence" value="ECO:0007669"/>
    <property type="project" value="TreeGrafter"/>
</dbReference>
<dbReference type="GO" id="GO:0005737">
    <property type="term" value="C:cytoplasm"/>
    <property type="evidence" value="ECO:0007669"/>
    <property type="project" value="TreeGrafter"/>
</dbReference>
<dbReference type="EMBL" id="SRSC01000002">
    <property type="protein sequence ID" value="TGU72578.1"/>
    <property type="molecule type" value="Genomic_DNA"/>
</dbReference>
<dbReference type="Proteomes" id="UP000306416">
    <property type="component" value="Unassembled WGS sequence"/>
</dbReference>
<protein>
    <submittedName>
        <fullName evidence="2">NAD-dependent epimerase/dehydratase family protein</fullName>
    </submittedName>
</protein>
<feature type="domain" description="NAD-dependent epimerase/dehydratase" evidence="1">
    <location>
        <begin position="5"/>
        <end position="208"/>
    </location>
</feature>
<sequence length="282" mass="30289">MEHLLVIGCGAIGRRVASLALKRGLKVSTFNRNEVAPLEGVTHCAGNLDEPQTLAGLPTRGAGVIYLAPPPGGGIEDTRMRNFLAGIGDGSEPTKIVYISTSGVYGDHGSDVVTEETEAVPQTARGKRRLHAERIVQQWGLEHGVPVVVLRVTGIYAPDRLPVSQLTTGQPVLREEESLPSNRIHADDLSRICLAALDRGPDGAIYNVSDGAPSSMTAYFNAAADKLGLPRPRQVTMEEARKVMTPLMISYFSEGRIVDSGKMLRELGITLLYPNLEAGLKD</sequence>
<dbReference type="Gene3D" id="3.40.50.720">
    <property type="entry name" value="NAD(P)-binding Rossmann-like Domain"/>
    <property type="match status" value="1"/>
</dbReference>
<dbReference type="InterPro" id="IPR051783">
    <property type="entry name" value="NAD(P)-dependent_oxidoreduct"/>
</dbReference>
<name>A0A4S1CG78_9BACT</name>
<dbReference type="InterPro" id="IPR001509">
    <property type="entry name" value="Epimerase_deHydtase"/>
</dbReference>
<dbReference type="RefSeq" id="WP_135870053.1">
    <property type="nucleotide sequence ID" value="NZ_SRSC01000002.1"/>
</dbReference>
<reference evidence="2 3" key="1">
    <citation type="submission" date="2019-04" db="EMBL/GenBank/DDBJ databases">
        <title>Geobacter oryzae sp. nov., ferric-reducing bacteria isolated from paddy soil.</title>
        <authorList>
            <person name="Xu Z."/>
            <person name="Masuda Y."/>
            <person name="Itoh H."/>
            <person name="Senoo K."/>
        </authorList>
    </citation>
    <scope>NUCLEOTIDE SEQUENCE [LARGE SCALE GENOMIC DNA]</scope>
    <source>
        <strain evidence="2 3">Red111</strain>
    </source>
</reference>
<dbReference type="InterPro" id="IPR036291">
    <property type="entry name" value="NAD(P)-bd_dom_sf"/>
</dbReference>
<dbReference type="PANTHER" id="PTHR48079">
    <property type="entry name" value="PROTEIN YEEZ"/>
    <property type="match status" value="1"/>
</dbReference>
<comment type="caution">
    <text evidence="2">The sequence shown here is derived from an EMBL/GenBank/DDBJ whole genome shotgun (WGS) entry which is preliminary data.</text>
</comment>
<evidence type="ECO:0000259" key="1">
    <source>
        <dbReference type="Pfam" id="PF01370"/>
    </source>
</evidence>
<dbReference type="SUPFAM" id="SSF51735">
    <property type="entry name" value="NAD(P)-binding Rossmann-fold domains"/>
    <property type="match status" value="1"/>
</dbReference>
<keyword evidence="3" id="KW-1185">Reference proteome</keyword>
<dbReference type="PANTHER" id="PTHR48079:SF6">
    <property type="entry name" value="NAD(P)-BINDING DOMAIN-CONTAINING PROTEIN-RELATED"/>
    <property type="match status" value="1"/>
</dbReference>
<organism evidence="2 3">
    <name type="scientific">Geomonas terrae</name>
    <dbReference type="NCBI Taxonomy" id="2562681"/>
    <lineage>
        <taxon>Bacteria</taxon>
        <taxon>Pseudomonadati</taxon>
        <taxon>Thermodesulfobacteriota</taxon>
        <taxon>Desulfuromonadia</taxon>
        <taxon>Geobacterales</taxon>
        <taxon>Geobacteraceae</taxon>
        <taxon>Geomonas</taxon>
    </lineage>
</organism>
<proteinExistence type="predicted"/>